<feature type="transmembrane region" description="Helical" evidence="3">
    <location>
        <begin position="70"/>
        <end position="88"/>
    </location>
</feature>
<keyword evidence="2" id="KW-0732">Signal</keyword>
<dbReference type="Pfam" id="PF12020">
    <property type="entry name" value="TAFA"/>
    <property type="match status" value="1"/>
</dbReference>
<keyword evidence="3" id="KW-0472">Membrane</keyword>
<keyword evidence="3" id="KW-1133">Transmembrane helix</keyword>
<protein>
    <submittedName>
        <fullName evidence="4">Protein FAM19A5</fullName>
    </submittedName>
</protein>
<dbReference type="GO" id="GO:0001664">
    <property type="term" value="F:G protein-coupled receptor binding"/>
    <property type="evidence" value="ECO:0007669"/>
    <property type="project" value="TreeGrafter"/>
</dbReference>
<organism evidence="4 5">
    <name type="scientific">Takifugu flavidus</name>
    <name type="common">sansaifugu</name>
    <dbReference type="NCBI Taxonomy" id="433684"/>
    <lineage>
        <taxon>Eukaryota</taxon>
        <taxon>Metazoa</taxon>
        <taxon>Chordata</taxon>
        <taxon>Craniata</taxon>
        <taxon>Vertebrata</taxon>
        <taxon>Euteleostomi</taxon>
        <taxon>Actinopterygii</taxon>
        <taxon>Neopterygii</taxon>
        <taxon>Teleostei</taxon>
        <taxon>Neoteleostei</taxon>
        <taxon>Acanthomorphata</taxon>
        <taxon>Eupercaria</taxon>
        <taxon>Tetraodontiformes</taxon>
        <taxon>Tetradontoidea</taxon>
        <taxon>Tetraodontidae</taxon>
        <taxon>Takifugu</taxon>
    </lineage>
</organism>
<comment type="similarity">
    <text evidence="1">Belongs to the TAFA family.</text>
</comment>
<dbReference type="PANTHER" id="PTHR31878">
    <property type="entry name" value="CHEMOKINE-LIKE PROTEIN TAFA-5-RELATED"/>
    <property type="match status" value="1"/>
</dbReference>
<evidence type="ECO:0000313" key="5">
    <source>
        <dbReference type="Proteomes" id="UP000324091"/>
    </source>
</evidence>
<evidence type="ECO:0000256" key="1">
    <source>
        <dbReference type="ARBA" id="ARBA00006101"/>
    </source>
</evidence>
<accession>A0A5C6PB94</accession>
<dbReference type="GO" id="GO:0005615">
    <property type="term" value="C:extracellular space"/>
    <property type="evidence" value="ECO:0007669"/>
    <property type="project" value="TreeGrafter"/>
</dbReference>
<evidence type="ECO:0000313" key="4">
    <source>
        <dbReference type="EMBL" id="TWW75417.1"/>
    </source>
</evidence>
<dbReference type="AlphaFoldDB" id="A0A5C6PB94"/>
<dbReference type="InterPro" id="IPR040329">
    <property type="entry name" value="TAFA-5"/>
</dbReference>
<reference evidence="4 5" key="1">
    <citation type="submission" date="2019-04" db="EMBL/GenBank/DDBJ databases">
        <title>Chromosome genome assembly for Takifugu flavidus.</title>
        <authorList>
            <person name="Xiao S."/>
        </authorList>
    </citation>
    <scope>NUCLEOTIDE SEQUENCE [LARGE SCALE GENOMIC DNA]</scope>
    <source>
        <strain evidence="4">HTHZ2018</strain>
        <tissue evidence="4">Muscle</tissue>
    </source>
</reference>
<keyword evidence="3" id="KW-0812">Transmembrane</keyword>
<gene>
    <name evidence="4" type="ORF">D4764_13G0000790</name>
</gene>
<dbReference type="GO" id="GO:0048018">
    <property type="term" value="F:receptor ligand activity"/>
    <property type="evidence" value="ECO:0007669"/>
    <property type="project" value="TreeGrafter"/>
</dbReference>
<keyword evidence="5" id="KW-1185">Reference proteome</keyword>
<evidence type="ECO:0000256" key="2">
    <source>
        <dbReference type="ARBA" id="ARBA00022729"/>
    </source>
</evidence>
<dbReference type="EMBL" id="RHFK02000005">
    <property type="protein sequence ID" value="TWW75417.1"/>
    <property type="molecule type" value="Genomic_DNA"/>
</dbReference>
<dbReference type="PANTHER" id="PTHR31878:SF0">
    <property type="entry name" value="CHEMOKINE-LIKE PROTEIN TAFA-5"/>
    <property type="match status" value="1"/>
</dbReference>
<dbReference type="InterPro" id="IPR020350">
    <property type="entry name" value="Chemokine-like_TAFA"/>
</dbReference>
<dbReference type="GO" id="GO:0007186">
    <property type="term" value="P:G protein-coupled receptor signaling pathway"/>
    <property type="evidence" value="ECO:0007669"/>
    <property type="project" value="TreeGrafter"/>
</dbReference>
<dbReference type="Proteomes" id="UP000324091">
    <property type="component" value="Chromosome 13"/>
</dbReference>
<name>A0A5C6PB94_9TELE</name>
<evidence type="ECO:0000256" key="3">
    <source>
        <dbReference type="SAM" id="Phobius"/>
    </source>
</evidence>
<sequence>MDRERREVWRSFISSCWSAGGVKYAWLVAFLGLIRRRRHLAGGGSSDHLLLGPQRLLKPVTGWSHSSHMLMPRLLWTLTAAAVGFMLLPTRVHREGQPTAGTCEIITMDHDSSQPSRTIARQTARCACRKGQIAGTRRASPACVDVDIIWRRRWCDMTPCLDDEYCDLLVNQSGWSCTQPGGRVRRTTVR</sequence>
<comment type="caution">
    <text evidence="4">The sequence shown here is derived from an EMBL/GenBank/DDBJ whole genome shotgun (WGS) entry which is preliminary data.</text>
</comment>
<proteinExistence type="inferred from homology"/>
<feature type="transmembrane region" description="Helical" evidence="3">
    <location>
        <begin position="12"/>
        <end position="34"/>
    </location>
</feature>